<protein>
    <submittedName>
        <fullName evidence="4">Proteinase inhibitor I4 serpin</fullName>
    </submittedName>
</protein>
<accession>A0A940M8V4</accession>
<feature type="compositionally biased region" description="Basic residues" evidence="2">
    <location>
        <begin position="1"/>
        <end position="12"/>
    </location>
</feature>
<comment type="similarity">
    <text evidence="1">Belongs to the serpin family.</text>
</comment>
<feature type="domain" description="Serpin" evidence="3">
    <location>
        <begin position="44"/>
        <end position="422"/>
    </location>
</feature>
<reference evidence="4" key="1">
    <citation type="submission" date="2021-03" db="EMBL/GenBank/DDBJ databases">
        <title>Whole genome sequence of Streptomyces bomunensis MMS17-BM035.</title>
        <authorList>
            <person name="Lee J.H."/>
        </authorList>
    </citation>
    <scope>NUCLEOTIDE SEQUENCE</scope>
    <source>
        <strain evidence="4">MMS17-BM035</strain>
    </source>
</reference>
<dbReference type="InterPro" id="IPR023796">
    <property type="entry name" value="Serpin_dom"/>
</dbReference>
<evidence type="ECO:0000256" key="2">
    <source>
        <dbReference type="SAM" id="MobiDB-lite"/>
    </source>
</evidence>
<gene>
    <name evidence="4" type="ORF">JFN87_12995</name>
</gene>
<proteinExistence type="inferred from homology"/>
<dbReference type="EMBL" id="JAGIQL010000041">
    <property type="protein sequence ID" value="MBP0458415.1"/>
    <property type="molecule type" value="Genomic_DNA"/>
</dbReference>
<name>A0A940M8V4_9ACTN</name>
<evidence type="ECO:0000256" key="1">
    <source>
        <dbReference type="RuleBase" id="RU000411"/>
    </source>
</evidence>
<dbReference type="Pfam" id="PF00079">
    <property type="entry name" value="Serpin"/>
    <property type="match status" value="1"/>
</dbReference>
<dbReference type="Gene3D" id="2.30.39.10">
    <property type="entry name" value="Alpha-1-antitrypsin, domain 1"/>
    <property type="match status" value="1"/>
</dbReference>
<feature type="compositionally biased region" description="Basic and acidic residues" evidence="2">
    <location>
        <begin position="13"/>
        <end position="28"/>
    </location>
</feature>
<evidence type="ECO:0000259" key="3">
    <source>
        <dbReference type="SMART" id="SM00093"/>
    </source>
</evidence>
<dbReference type="AlphaFoldDB" id="A0A940M8V4"/>
<keyword evidence="5" id="KW-1185">Reference proteome</keyword>
<dbReference type="Proteomes" id="UP000670475">
    <property type="component" value="Unassembled WGS sequence"/>
</dbReference>
<dbReference type="SUPFAM" id="SSF56574">
    <property type="entry name" value="Serpins"/>
    <property type="match status" value="2"/>
</dbReference>
<dbReference type="PANTHER" id="PTHR11461">
    <property type="entry name" value="SERINE PROTEASE INHIBITOR, SERPIN"/>
    <property type="match status" value="1"/>
</dbReference>
<dbReference type="GO" id="GO:0005615">
    <property type="term" value="C:extracellular space"/>
    <property type="evidence" value="ECO:0007669"/>
    <property type="project" value="InterPro"/>
</dbReference>
<dbReference type="GO" id="GO:0004867">
    <property type="term" value="F:serine-type endopeptidase inhibitor activity"/>
    <property type="evidence" value="ECO:0007669"/>
    <property type="project" value="InterPro"/>
</dbReference>
<evidence type="ECO:0000313" key="5">
    <source>
        <dbReference type="Proteomes" id="UP000670475"/>
    </source>
</evidence>
<dbReference type="InterPro" id="IPR042185">
    <property type="entry name" value="Serpin_sf_2"/>
</dbReference>
<evidence type="ECO:0000313" key="4">
    <source>
        <dbReference type="EMBL" id="MBP0458415.1"/>
    </source>
</evidence>
<dbReference type="SMART" id="SM00093">
    <property type="entry name" value="SERPIN"/>
    <property type="match status" value="1"/>
</dbReference>
<comment type="caution">
    <text evidence="4">The sequence shown here is derived from an EMBL/GenBank/DDBJ whole genome shotgun (WGS) entry which is preliminary data.</text>
</comment>
<dbReference type="PANTHER" id="PTHR11461:SF211">
    <property type="entry name" value="GH10112P-RELATED"/>
    <property type="match status" value="1"/>
</dbReference>
<dbReference type="Gene3D" id="3.30.497.10">
    <property type="entry name" value="Antithrombin, subunit I, domain 2"/>
    <property type="match status" value="2"/>
</dbReference>
<dbReference type="InterPro" id="IPR036186">
    <property type="entry name" value="Serpin_sf"/>
</dbReference>
<dbReference type="InterPro" id="IPR042178">
    <property type="entry name" value="Serpin_sf_1"/>
</dbReference>
<sequence>MSRRRRGRKGRRVPREKDHQERKPESQRGSRAPRSGGLAARGVASLTSRWAARLDAGHDTVFSAAGVWPLLALLAEVADGPARRELEDVLGAPAQEAANAARALLAELPAAEGLNAALGLWTRRTLPLDAAWLATLPEGSHTPLSGDASADRAALDAWASRQTGGLIDRMPVEVDASTLLVLASALSLTTEWTHPFEDHATHDPASGPWAGAGLRMLTRRTAGIDTVSVAHTPAGPVTIVRVEGLTGIDVHLLLGDPGMGPGEVIGAGTGVLTGRLGTTPAEELPYGDDVAPGLTKDETEGAFPAPRMLSLRTPPFHLTADHDLLRIPDVFGLTAATDATRGHFPGIGAFPLSIRAAAQSAMAEFGPLGFKAAAVTAIATRAMAVSGGRLTRVTATLDRPFGFAAVQRSTGLCLATGWVATPRTRA</sequence>
<organism evidence="4 5">
    <name type="scientific">Streptomyces montanisoli</name>
    <dbReference type="NCBI Taxonomy" id="2798581"/>
    <lineage>
        <taxon>Bacteria</taxon>
        <taxon>Bacillati</taxon>
        <taxon>Actinomycetota</taxon>
        <taxon>Actinomycetes</taxon>
        <taxon>Kitasatosporales</taxon>
        <taxon>Streptomycetaceae</taxon>
        <taxon>Streptomyces</taxon>
    </lineage>
</organism>
<dbReference type="InterPro" id="IPR000215">
    <property type="entry name" value="Serpin_fam"/>
</dbReference>
<feature type="region of interest" description="Disordered" evidence="2">
    <location>
        <begin position="1"/>
        <end position="38"/>
    </location>
</feature>